<comment type="caution">
    <text evidence="1">The sequence shown here is derived from an EMBL/GenBank/DDBJ whole genome shotgun (WGS) entry which is preliminary data.</text>
</comment>
<proteinExistence type="predicted"/>
<dbReference type="OrthoDB" id="9983560at2759"/>
<sequence length="73" mass="7643">MAQSLLSLLPGVFTAVFTPAAPFCRYLPGDSVWPSAVIWSALNTSVGGRLIATVPLASPCHDPTYNAATCAYD</sequence>
<accession>A0A9P7YZC6</accession>
<protein>
    <submittedName>
        <fullName evidence="1">Uncharacterized protein</fullName>
    </submittedName>
</protein>
<keyword evidence="2" id="KW-1185">Reference proteome</keyword>
<gene>
    <name evidence="1" type="ORF">BJ878DRAFT_425924</name>
</gene>
<name>A0A9P7YZC6_9HELO</name>
<dbReference type="EMBL" id="MU254075">
    <property type="protein sequence ID" value="KAG9242426.1"/>
    <property type="molecule type" value="Genomic_DNA"/>
</dbReference>
<organism evidence="1 2">
    <name type="scientific">Calycina marina</name>
    <dbReference type="NCBI Taxonomy" id="1763456"/>
    <lineage>
        <taxon>Eukaryota</taxon>
        <taxon>Fungi</taxon>
        <taxon>Dikarya</taxon>
        <taxon>Ascomycota</taxon>
        <taxon>Pezizomycotina</taxon>
        <taxon>Leotiomycetes</taxon>
        <taxon>Helotiales</taxon>
        <taxon>Pezizellaceae</taxon>
        <taxon>Calycina</taxon>
    </lineage>
</organism>
<dbReference type="Proteomes" id="UP000887226">
    <property type="component" value="Unassembled WGS sequence"/>
</dbReference>
<evidence type="ECO:0000313" key="1">
    <source>
        <dbReference type="EMBL" id="KAG9242426.1"/>
    </source>
</evidence>
<reference evidence="1" key="1">
    <citation type="journal article" date="2021" name="IMA Fungus">
        <title>Genomic characterization of three marine fungi, including Emericellopsis atlantica sp. nov. with signatures of a generalist lifestyle and marine biomass degradation.</title>
        <authorList>
            <person name="Hagestad O.C."/>
            <person name="Hou L."/>
            <person name="Andersen J.H."/>
            <person name="Hansen E.H."/>
            <person name="Altermark B."/>
            <person name="Li C."/>
            <person name="Kuhnert E."/>
            <person name="Cox R.J."/>
            <person name="Crous P.W."/>
            <person name="Spatafora J.W."/>
            <person name="Lail K."/>
            <person name="Amirebrahimi M."/>
            <person name="Lipzen A."/>
            <person name="Pangilinan J."/>
            <person name="Andreopoulos W."/>
            <person name="Hayes R.D."/>
            <person name="Ng V."/>
            <person name="Grigoriev I.V."/>
            <person name="Jackson S.A."/>
            <person name="Sutton T.D.S."/>
            <person name="Dobson A.D.W."/>
            <person name="Rama T."/>
        </authorList>
    </citation>
    <scope>NUCLEOTIDE SEQUENCE</scope>
    <source>
        <strain evidence="1">TRa3180A</strain>
    </source>
</reference>
<evidence type="ECO:0000313" key="2">
    <source>
        <dbReference type="Proteomes" id="UP000887226"/>
    </source>
</evidence>
<dbReference type="AlphaFoldDB" id="A0A9P7YZC6"/>